<protein>
    <submittedName>
        <fullName evidence="2">Alpha/beta hydrolase family protein</fullName>
    </submittedName>
</protein>
<dbReference type="GO" id="GO:0016787">
    <property type="term" value="F:hydrolase activity"/>
    <property type="evidence" value="ECO:0007669"/>
    <property type="project" value="UniProtKB-KW"/>
</dbReference>
<dbReference type="SUPFAM" id="SSF53474">
    <property type="entry name" value="alpha/beta-Hydrolases"/>
    <property type="match status" value="1"/>
</dbReference>
<keyword evidence="2" id="KW-0378">Hydrolase</keyword>
<dbReference type="Proteomes" id="UP000274843">
    <property type="component" value="Unassembled WGS sequence"/>
</dbReference>
<evidence type="ECO:0000259" key="1">
    <source>
        <dbReference type="Pfam" id="PF06259"/>
    </source>
</evidence>
<keyword evidence="3" id="KW-1185">Reference proteome</keyword>
<dbReference type="AlphaFoldDB" id="A0A3N2GTY9"/>
<evidence type="ECO:0000313" key="3">
    <source>
        <dbReference type="Proteomes" id="UP000274843"/>
    </source>
</evidence>
<name>A0A3N2GTY9_9PSEU</name>
<reference evidence="2 3" key="1">
    <citation type="submission" date="2018-11" db="EMBL/GenBank/DDBJ databases">
        <title>Sequencing the genomes of 1000 actinobacteria strains.</title>
        <authorList>
            <person name="Klenk H.-P."/>
        </authorList>
    </citation>
    <scope>NUCLEOTIDE SEQUENCE [LARGE SCALE GENOMIC DNA]</scope>
    <source>
        <strain evidence="2 3">DSM 44348</strain>
    </source>
</reference>
<comment type="caution">
    <text evidence="2">The sequence shown here is derived from an EMBL/GenBank/DDBJ whole genome shotgun (WGS) entry which is preliminary data.</text>
</comment>
<dbReference type="Pfam" id="PF06259">
    <property type="entry name" value="Abhydrolase_8"/>
    <property type="match status" value="1"/>
</dbReference>
<accession>A0A3N2GTY9</accession>
<dbReference type="EMBL" id="RKHY01000001">
    <property type="protein sequence ID" value="ROS40064.1"/>
    <property type="molecule type" value="Genomic_DNA"/>
</dbReference>
<evidence type="ECO:0000313" key="2">
    <source>
        <dbReference type="EMBL" id="ROS40064.1"/>
    </source>
</evidence>
<organism evidence="2 3">
    <name type="scientific">Amycolatopsis thermoflava</name>
    <dbReference type="NCBI Taxonomy" id="84480"/>
    <lineage>
        <taxon>Bacteria</taxon>
        <taxon>Bacillati</taxon>
        <taxon>Actinomycetota</taxon>
        <taxon>Actinomycetes</taxon>
        <taxon>Pseudonocardiales</taxon>
        <taxon>Pseudonocardiaceae</taxon>
        <taxon>Amycolatopsis</taxon>
        <taxon>Amycolatopsis methanolica group</taxon>
    </lineage>
</organism>
<dbReference type="InterPro" id="IPR029058">
    <property type="entry name" value="AB_hydrolase_fold"/>
</dbReference>
<proteinExistence type="predicted"/>
<gene>
    <name evidence="2" type="ORF">EDD35_2391</name>
</gene>
<feature type="domain" description="DUF1023" evidence="1">
    <location>
        <begin position="316"/>
        <end position="469"/>
    </location>
</feature>
<sequence length="580" mass="61242">MLGWAQVVRWRPDRLQQAVGLINAEYNELTACSDDLRGIAVPDGWSGPAAGAAMREARRIARLLDEWAAEIAAARRAIGDVGDAITGVVHGVEEAEALATRYGFRIGEDGAVIDPGMPAGVPEDQRETVARDRAAMAMELADRVGEVLRQAEDIDSDFCLVLDRILSGHTLDVDPARTSLAAAGAAGDALGSLSILAPPPDGDPARNAAWWASLSRNQQLVLIRDHPELVGNRDGVAAWARNEANLAMLPRERDRLRQEYDRVLAQSDGGLPKALQLLGIQAKLDSLDAIDAMMHLPDGTVNPERQLLSLDLTGRAAKAAIAHGDVDTARHVAVFTPGMNSAVDQNMAGYVNDMEHVQRGAEKLARLRGDGGSVATVTWLGYEPPAVPVDGKGMEAGKAVADLLDGSAAQDGAEKLARFNEGINASRPDDPHLTALGHSYGSLTTGIALQRNTGVDDVVFFGSPGISDTPDLPVNPVGLNNELSSLQVPSGHAYNLSAEGDPIAHDVPQLGRYGSSPATMPGMQQLSTHEAISPDGQRLVAAHGHSEYTEVLADGTESTSVYNIQAIVAGTPQVAITEAR</sequence>
<dbReference type="InterPro" id="IPR010427">
    <property type="entry name" value="DUF1023"/>
</dbReference>